<evidence type="ECO:0000256" key="5">
    <source>
        <dbReference type="ARBA" id="ARBA00023136"/>
    </source>
</evidence>
<evidence type="ECO:0000256" key="6">
    <source>
        <dbReference type="ARBA" id="ARBA00024031"/>
    </source>
</evidence>
<keyword evidence="5" id="KW-0472">Membrane</keyword>
<evidence type="ECO:0000313" key="8">
    <source>
        <dbReference type="Proteomes" id="UP000001962"/>
    </source>
</evidence>
<evidence type="ECO:0000256" key="1">
    <source>
        <dbReference type="ARBA" id="ARBA00004308"/>
    </source>
</evidence>
<dbReference type="GO" id="GO:0012505">
    <property type="term" value="C:endomembrane system"/>
    <property type="evidence" value="ECO:0007669"/>
    <property type="project" value="UniProtKB-SubCell"/>
</dbReference>
<keyword evidence="4" id="KW-0997">Cell inner membrane</keyword>
<dbReference type="Pfam" id="PF13379">
    <property type="entry name" value="NMT1_2"/>
    <property type="match status" value="1"/>
</dbReference>
<sequence>MDKDHEKRLNRRSFLKTGGLLSGAALMGMVAPGVRTGAWAGGSDGLEVTRVALGFIPLTDCAPLVIAREKGFFQAHGLDVQVSKEASWANIRDKVSVGALDGGHMLAGMPIASTLGVGATRTPMVTGFSMDLNGNAITVSNALYDRMMEADPEAMQERPITARALKKVIDQDKAAGRAPLTFAMVFPVSTHNYELRYWMAAAGINPDEDVRLVVIPPPQMVANLRARNMDGYCVGEPWNMRAVDMGIGKVLVTNYEIWNNNPEKVLGLTEEWVEKHPNTHRALLQALIQTNKWMDEPENREEVVDIISRRAYVNAPPHVVGMSMKGTLQFQRDEKPRPFPDFNVFHRYAATYPWRSHAVWFLTQMVRWGQLREPEDLLKVAERVYRPDLYREAARAVGEPYPTIDYKSEGTRDKPWTLQEASHPIEMGPDRFLDGRTFDPRDVMAYLEGFDVHSRALSLPQLAELNG</sequence>
<dbReference type="PANTHER" id="PTHR30024">
    <property type="entry name" value="ALIPHATIC SULFONATES-BINDING PROTEIN-RELATED"/>
    <property type="match status" value="1"/>
</dbReference>
<comment type="similarity">
    <text evidence="6">Belongs to the CmpA/NrtA family.</text>
</comment>
<dbReference type="InterPro" id="IPR044527">
    <property type="entry name" value="NrtA/CpmA_ABC-bd_dom"/>
</dbReference>
<keyword evidence="8" id="KW-1185">Reference proteome</keyword>
<dbReference type="HOGENOM" id="CLU_037398_0_1_6"/>
<dbReference type="PROSITE" id="PS51318">
    <property type="entry name" value="TAT"/>
    <property type="match status" value="1"/>
</dbReference>
<accession>Q0A7Y8</accession>
<dbReference type="Proteomes" id="UP000001962">
    <property type="component" value="Chromosome"/>
</dbReference>
<evidence type="ECO:0000256" key="2">
    <source>
        <dbReference type="ARBA" id="ARBA00022448"/>
    </source>
</evidence>
<dbReference type="InterPro" id="IPR006311">
    <property type="entry name" value="TAT_signal"/>
</dbReference>
<evidence type="ECO:0000313" key="7">
    <source>
        <dbReference type="EMBL" id="ABI57049.1"/>
    </source>
</evidence>
<dbReference type="OrthoDB" id="9815454at2"/>
<dbReference type="EMBL" id="CP000453">
    <property type="protein sequence ID" value="ABI57049.1"/>
    <property type="molecule type" value="Genomic_DNA"/>
</dbReference>
<dbReference type="AlphaFoldDB" id="Q0A7Y8"/>
<keyword evidence="2" id="KW-0813">Transport</keyword>
<dbReference type="CDD" id="cd13553">
    <property type="entry name" value="PBP2_NrtA_CpmA_like"/>
    <property type="match status" value="1"/>
</dbReference>
<dbReference type="RefSeq" id="WP_011629443.1">
    <property type="nucleotide sequence ID" value="NC_008340.1"/>
</dbReference>
<dbReference type="Gene3D" id="3.40.190.10">
    <property type="entry name" value="Periplasmic binding protein-like II"/>
    <property type="match status" value="2"/>
</dbReference>
<dbReference type="KEGG" id="aeh:Mlg_1703"/>
<dbReference type="eggNOG" id="COG0715">
    <property type="taxonomic scope" value="Bacteria"/>
</dbReference>
<gene>
    <name evidence="7" type="ordered locus">Mlg_1703</name>
</gene>
<dbReference type="PANTHER" id="PTHR30024:SF43">
    <property type="entry name" value="BLL4572 PROTEIN"/>
    <property type="match status" value="1"/>
</dbReference>
<evidence type="ECO:0000256" key="3">
    <source>
        <dbReference type="ARBA" id="ARBA00022475"/>
    </source>
</evidence>
<name>Q0A7Y8_ALKEH</name>
<keyword evidence="3" id="KW-1003">Cell membrane</keyword>
<proteinExistence type="inferred from homology"/>
<reference evidence="8" key="1">
    <citation type="submission" date="2006-08" db="EMBL/GenBank/DDBJ databases">
        <title>Complete sequence of Alkalilimnicola ehrilichei MLHE-1.</title>
        <authorList>
            <person name="Copeland A."/>
            <person name="Lucas S."/>
            <person name="Lapidus A."/>
            <person name="Barry K."/>
            <person name="Detter J.C."/>
            <person name="Glavina del Rio T."/>
            <person name="Hammon N."/>
            <person name="Israni S."/>
            <person name="Dalin E."/>
            <person name="Tice H."/>
            <person name="Pitluck S."/>
            <person name="Sims D."/>
            <person name="Brettin T."/>
            <person name="Bruce D."/>
            <person name="Han C."/>
            <person name="Tapia R."/>
            <person name="Gilna P."/>
            <person name="Schmutz J."/>
            <person name="Larimer F."/>
            <person name="Land M."/>
            <person name="Hauser L."/>
            <person name="Kyrpides N."/>
            <person name="Mikhailova N."/>
            <person name="Oremland R.S."/>
            <person name="Hoeft S.E."/>
            <person name="Switzer-Blum J."/>
            <person name="Kulp T."/>
            <person name="King G."/>
            <person name="Tabita R."/>
            <person name="Witte B."/>
            <person name="Santini J.M."/>
            <person name="Basu P."/>
            <person name="Hollibaugh J.T."/>
            <person name="Xie G."/>
            <person name="Stolz J.F."/>
            <person name="Richardson P."/>
        </authorList>
    </citation>
    <scope>NUCLEOTIDE SEQUENCE [LARGE SCALE GENOMIC DNA]</scope>
    <source>
        <strain evidence="8">ATCC BAA-1101 / DSM 17681 / MLHE-1</strain>
    </source>
</reference>
<dbReference type="SUPFAM" id="SSF53850">
    <property type="entry name" value="Periplasmic binding protein-like II"/>
    <property type="match status" value="1"/>
</dbReference>
<comment type="subcellular location">
    <subcellularLocation>
        <location evidence="1">Endomembrane system</location>
    </subcellularLocation>
</comment>
<organism evidence="7 8">
    <name type="scientific">Alkalilimnicola ehrlichii (strain ATCC BAA-1101 / DSM 17681 / MLHE-1)</name>
    <dbReference type="NCBI Taxonomy" id="187272"/>
    <lineage>
        <taxon>Bacteria</taxon>
        <taxon>Pseudomonadati</taxon>
        <taxon>Pseudomonadota</taxon>
        <taxon>Gammaproteobacteria</taxon>
        <taxon>Chromatiales</taxon>
        <taxon>Ectothiorhodospiraceae</taxon>
        <taxon>Alkalilimnicola</taxon>
    </lineage>
</organism>
<protein>
    <submittedName>
        <fullName evidence="7">Nitrate transporter</fullName>
    </submittedName>
</protein>
<evidence type="ECO:0000256" key="4">
    <source>
        <dbReference type="ARBA" id="ARBA00022519"/>
    </source>
</evidence>